<keyword evidence="4" id="KW-1185">Reference proteome</keyword>
<evidence type="ECO:0000313" key="3">
    <source>
        <dbReference type="Proteomes" id="UP000240621"/>
    </source>
</evidence>
<dbReference type="OrthoDB" id="9926441at2"/>
<evidence type="ECO:0000313" key="4">
    <source>
        <dbReference type="Proteomes" id="UP000396862"/>
    </source>
</evidence>
<dbReference type="EMBL" id="PYGC01000017">
    <property type="protein sequence ID" value="PSK80397.1"/>
    <property type="molecule type" value="Genomic_DNA"/>
</dbReference>
<reference evidence="1 4" key="2">
    <citation type="submission" date="2019-10" db="EMBL/GenBank/DDBJ databases">
        <title>Prolixibacter strains distinguished by the presence of nitrate reductase genes were adept at nitrate-dependent anaerobic corrosion of metallic iron and carbon steel.</title>
        <authorList>
            <person name="Iino T."/>
            <person name="Shono N."/>
            <person name="Ito K."/>
            <person name="Nakamura R."/>
            <person name="Sueoka K."/>
            <person name="Harayama S."/>
            <person name="Ohkuma M."/>
        </authorList>
    </citation>
    <scope>NUCLEOTIDE SEQUENCE [LARGE SCALE GENOMIC DNA]</scope>
    <source>
        <strain evidence="1 4">MIC1-1</strain>
    </source>
</reference>
<organism evidence="2 3">
    <name type="scientific">Prolixibacter denitrificans</name>
    <dbReference type="NCBI Taxonomy" id="1541063"/>
    <lineage>
        <taxon>Bacteria</taxon>
        <taxon>Pseudomonadati</taxon>
        <taxon>Bacteroidota</taxon>
        <taxon>Bacteroidia</taxon>
        <taxon>Marinilabiliales</taxon>
        <taxon>Prolixibacteraceae</taxon>
        <taxon>Prolixibacter</taxon>
    </lineage>
</organism>
<name>A0A2P8C623_9BACT</name>
<sequence>MRKAIKNIIAILLLLIPIAVGYAHFTNAVHELSTRKRVAEFRSPEMANSSTSHGFFTEEPDPAALTCVDENKQELEVQLLKNFVVLKRDLNTELESVTCSFSDHAMHTVPLNETDDFIYFIESLLL</sequence>
<dbReference type="RefSeq" id="WP_106543891.1">
    <property type="nucleotide sequence ID" value="NZ_BLAU01000001.1"/>
</dbReference>
<dbReference type="Proteomes" id="UP000396862">
    <property type="component" value="Unassembled WGS sequence"/>
</dbReference>
<reference evidence="2 3" key="1">
    <citation type="submission" date="2018-03" db="EMBL/GenBank/DDBJ databases">
        <title>Genomic Encyclopedia of Archaeal and Bacterial Type Strains, Phase II (KMG-II): from individual species to whole genera.</title>
        <authorList>
            <person name="Goeker M."/>
        </authorList>
    </citation>
    <scope>NUCLEOTIDE SEQUENCE [LARGE SCALE GENOMIC DNA]</scope>
    <source>
        <strain evidence="2 3">DSM 27267</strain>
    </source>
</reference>
<dbReference type="Proteomes" id="UP000240621">
    <property type="component" value="Unassembled WGS sequence"/>
</dbReference>
<dbReference type="AlphaFoldDB" id="A0A2P8C623"/>
<gene>
    <name evidence="2" type="ORF">CLV93_11741</name>
    <name evidence="1" type="ORF">JCM18694_33500</name>
</gene>
<protein>
    <submittedName>
        <fullName evidence="2">Uncharacterized protein</fullName>
    </submittedName>
</protein>
<accession>A0A2P8C623</accession>
<proteinExistence type="predicted"/>
<comment type="caution">
    <text evidence="2">The sequence shown here is derived from an EMBL/GenBank/DDBJ whole genome shotgun (WGS) entry which is preliminary data.</text>
</comment>
<evidence type="ECO:0000313" key="2">
    <source>
        <dbReference type="EMBL" id="PSK80397.1"/>
    </source>
</evidence>
<evidence type="ECO:0000313" key="1">
    <source>
        <dbReference type="EMBL" id="GET23104.1"/>
    </source>
</evidence>
<dbReference type="EMBL" id="BLAU01000001">
    <property type="protein sequence ID" value="GET23104.1"/>
    <property type="molecule type" value="Genomic_DNA"/>
</dbReference>